<accession>A0A4Y2MYU3</accession>
<keyword evidence="1" id="KW-0175">Coiled coil</keyword>
<name>A0A4Y2MYU3_ARAVE</name>
<evidence type="ECO:0000313" key="2">
    <source>
        <dbReference type="EMBL" id="GBN31524.1"/>
    </source>
</evidence>
<evidence type="ECO:0000256" key="1">
    <source>
        <dbReference type="SAM" id="Coils"/>
    </source>
</evidence>
<gene>
    <name evidence="2" type="ORF">AVEN_53755_1</name>
</gene>
<sequence length="119" mass="13809">MEIETSYSKKDIAMDEKLEDLSVKLAEKLTELKDLDSQIETSLDELEYEIIESQEYQGKGILWRGRLQRLMNQHTGNHVAIATQNETSNNRTVPETKVTSLQMSAFYGDSSQWFDFWNV</sequence>
<organism evidence="2 3">
    <name type="scientific">Araneus ventricosus</name>
    <name type="common">Orbweaver spider</name>
    <name type="synonym">Epeira ventricosa</name>
    <dbReference type="NCBI Taxonomy" id="182803"/>
    <lineage>
        <taxon>Eukaryota</taxon>
        <taxon>Metazoa</taxon>
        <taxon>Ecdysozoa</taxon>
        <taxon>Arthropoda</taxon>
        <taxon>Chelicerata</taxon>
        <taxon>Arachnida</taxon>
        <taxon>Araneae</taxon>
        <taxon>Araneomorphae</taxon>
        <taxon>Entelegynae</taxon>
        <taxon>Araneoidea</taxon>
        <taxon>Araneidae</taxon>
        <taxon>Araneus</taxon>
    </lineage>
</organism>
<dbReference type="EMBL" id="BGPR01008092">
    <property type="protein sequence ID" value="GBN31524.1"/>
    <property type="molecule type" value="Genomic_DNA"/>
</dbReference>
<evidence type="ECO:0000313" key="3">
    <source>
        <dbReference type="Proteomes" id="UP000499080"/>
    </source>
</evidence>
<reference evidence="2 3" key="1">
    <citation type="journal article" date="2019" name="Sci. Rep.">
        <title>Orb-weaving spider Araneus ventricosus genome elucidates the spidroin gene catalogue.</title>
        <authorList>
            <person name="Kono N."/>
            <person name="Nakamura H."/>
            <person name="Ohtoshi R."/>
            <person name="Moran D.A.P."/>
            <person name="Shinohara A."/>
            <person name="Yoshida Y."/>
            <person name="Fujiwara M."/>
            <person name="Mori M."/>
            <person name="Tomita M."/>
            <person name="Arakawa K."/>
        </authorList>
    </citation>
    <scope>NUCLEOTIDE SEQUENCE [LARGE SCALE GENOMIC DNA]</scope>
</reference>
<keyword evidence="3" id="KW-1185">Reference proteome</keyword>
<comment type="caution">
    <text evidence="2">The sequence shown here is derived from an EMBL/GenBank/DDBJ whole genome shotgun (WGS) entry which is preliminary data.</text>
</comment>
<protein>
    <submittedName>
        <fullName evidence="2">Uncharacterized protein</fullName>
    </submittedName>
</protein>
<feature type="coiled-coil region" evidence="1">
    <location>
        <begin position="18"/>
        <end position="45"/>
    </location>
</feature>
<dbReference type="Proteomes" id="UP000499080">
    <property type="component" value="Unassembled WGS sequence"/>
</dbReference>
<proteinExistence type="predicted"/>
<dbReference type="AlphaFoldDB" id="A0A4Y2MYU3"/>